<dbReference type="PIRSF" id="PIRSF500136">
    <property type="entry name" value="UDP_ManNAc_DH"/>
    <property type="match status" value="1"/>
</dbReference>
<dbReference type="GO" id="GO:0000271">
    <property type="term" value="P:polysaccharide biosynthetic process"/>
    <property type="evidence" value="ECO:0007669"/>
    <property type="project" value="InterPro"/>
</dbReference>
<evidence type="ECO:0000259" key="3">
    <source>
        <dbReference type="Pfam" id="PF00984"/>
    </source>
</evidence>
<evidence type="ECO:0008006" key="7">
    <source>
        <dbReference type="Google" id="ProtNLM"/>
    </source>
</evidence>
<dbReference type="EMBL" id="LGRX02010414">
    <property type="protein sequence ID" value="KAK3270394.1"/>
    <property type="molecule type" value="Genomic_DNA"/>
</dbReference>
<dbReference type="InterPro" id="IPR028359">
    <property type="entry name" value="UDP_ManNAc/GlcNAc_DH"/>
</dbReference>
<dbReference type="Gene3D" id="1.20.5.100">
    <property type="entry name" value="Cytochrome c1, transmembrane anchor, C-terminal"/>
    <property type="match status" value="1"/>
</dbReference>
<protein>
    <recommendedName>
        <fullName evidence="7">UDP-glucose 6-dehydrogenase</fullName>
    </recommendedName>
</protein>
<name>A0AAE0L3G1_9CHLO</name>
<dbReference type="InterPro" id="IPR036291">
    <property type="entry name" value="NAD(P)-bd_dom_sf"/>
</dbReference>
<dbReference type="Proteomes" id="UP001190700">
    <property type="component" value="Unassembled WGS sequence"/>
</dbReference>
<dbReference type="GO" id="GO:0051287">
    <property type="term" value="F:NAD binding"/>
    <property type="evidence" value="ECO:0007669"/>
    <property type="project" value="InterPro"/>
</dbReference>
<dbReference type="InterPro" id="IPR017476">
    <property type="entry name" value="UDP-Glc/GDP-Man"/>
</dbReference>
<dbReference type="Pfam" id="PF03721">
    <property type="entry name" value="UDPG_MGDP_dh_N"/>
    <property type="match status" value="1"/>
</dbReference>
<sequence length="396" mass="43257">MVCTPLDTYDCAVIGIGKLGLCWALTLEKSGLSVVGVDIQQSYVDIINQRTYSSTEPGLEESLKASEKLYATTDLADSLSKTSLVFILVATPTSGSGTTFYDHSYLSDLLVKLNALKLKGKDIVICSTVMPGYIRNIASMLLADCEDTTLSYNPAFVAQGDVMEGYGNGGWFGMVVLGAANDRVAEILEEIYRRISTNSDLAVCRMTPESGEVCKLASNCFRTTKISFANMIGDIADRTPGADKHEIASALSKDRSIGPICIRPGYGYGGPCYVRDNKALSIHARSIGIEAMLANATDSYNDAHHVHMAQELADKNLERYVFEDVTYKPNMKVPMIDNSPKLDVALKLAKLGKQVRIRDRYEVVLEVMKEYGNVFEYETVSASVAVTDEASKDKAY</sequence>
<dbReference type="Pfam" id="PF00984">
    <property type="entry name" value="UDPG_MGDP_dh"/>
    <property type="match status" value="1"/>
</dbReference>
<dbReference type="PANTHER" id="PTHR43750:SF1">
    <property type="entry name" value="GDP-MANNOSE 6-DEHYDROGENASE"/>
    <property type="match status" value="1"/>
</dbReference>
<evidence type="ECO:0000313" key="6">
    <source>
        <dbReference type="Proteomes" id="UP001190700"/>
    </source>
</evidence>
<dbReference type="NCBIfam" id="TIGR03026">
    <property type="entry name" value="NDP-sugDHase"/>
    <property type="match status" value="1"/>
</dbReference>
<dbReference type="InterPro" id="IPR008927">
    <property type="entry name" value="6-PGluconate_DH-like_C_sf"/>
</dbReference>
<reference evidence="5 6" key="1">
    <citation type="journal article" date="2015" name="Genome Biol. Evol.">
        <title>Comparative Genomics of a Bacterivorous Green Alga Reveals Evolutionary Causalities and Consequences of Phago-Mixotrophic Mode of Nutrition.</title>
        <authorList>
            <person name="Burns J.A."/>
            <person name="Paasch A."/>
            <person name="Narechania A."/>
            <person name="Kim E."/>
        </authorList>
    </citation>
    <scope>NUCLEOTIDE SEQUENCE [LARGE SCALE GENOMIC DNA]</scope>
    <source>
        <strain evidence="5 6">PLY_AMNH</strain>
    </source>
</reference>
<dbReference type="SUPFAM" id="SSF51735">
    <property type="entry name" value="NAD(P)-binding Rossmann-fold domains"/>
    <property type="match status" value="1"/>
</dbReference>
<evidence type="ECO:0000256" key="2">
    <source>
        <dbReference type="PIRNR" id="PIRNR000124"/>
    </source>
</evidence>
<dbReference type="GO" id="GO:0016616">
    <property type="term" value="F:oxidoreductase activity, acting on the CH-OH group of donors, NAD or NADP as acceptor"/>
    <property type="evidence" value="ECO:0007669"/>
    <property type="project" value="InterPro"/>
</dbReference>
<dbReference type="PIRSF" id="PIRSF000124">
    <property type="entry name" value="UDPglc_GDPman_dh"/>
    <property type="match status" value="1"/>
</dbReference>
<accession>A0AAE0L3G1</accession>
<feature type="domain" description="UDP-glucose/GDP-mannose dehydrogenase dimerisation" evidence="3">
    <location>
        <begin position="210"/>
        <end position="302"/>
    </location>
</feature>
<dbReference type="InterPro" id="IPR014026">
    <property type="entry name" value="UDP-Glc/GDP-Man_DH_dimer"/>
</dbReference>
<proteinExistence type="inferred from homology"/>
<comment type="similarity">
    <text evidence="1 2">Belongs to the UDP-glucose/GDP-mannose dehydrogenase family.</text>
</comment>
<dbReference type="Gene3D" id="3.40.50.720">
    <property type="entry name" value="NAD(P)-binding Rossmann-like Domain"/>
    <property type="match status" value="2"/>
</dbReference>
<organism evidence="5 6">
    <name type="scientific">Cymbomonas tetramitiformis</name>
    <dbReference type="NCBI Taxonomy" id="36881"/>
    <lineage>
        <taxon>Eukaryota</taxon>
        <taxon>Viridiplantae</taxon>
        <taxon>Chlorophyta</taxon>
        <taxon>Pyramimonadophyceae</taxon>
        <taxon>Pyramimonadales</taxon>
        <taxon>Pyramimonadaceae</taxon>
        <taxon>Cymbomonas</taxon>
    </lineage>
</organism>
<dbReference type="GO" id="GO:0016628">
    <property type="term" value="F:oxidoreductase activity, acting on the CH-CH group of donors, NAD or NADP as acceptor"/>
    <property type="evidence" value="ECO:0007669"/>
    <property type="project" value="InterPro"/>
</dbReference>
<feature type="domain" description="UDP-glucose/GDP-mannose dehydrogenase N-terminal" evidence="4">
    <location>
        <begin position="11"/>
        <end position="191"/>
    </location>
</feature>
<dbReference type="AlphaFoldDB" id="A0AAE0L3G1"/>
<evidence type="ECO:0000259" key="4">
    <source>
        <dbReference type="Pfam" id="PF03721"/>
    </source>
</evidence>
<dbReference type="PANTHER" id="PTHR43750">
    <property type="entry name" value="UDP-GLUCOSE 6-DEHYDROGENASE TUAD"/>
    <property type="match status" value="1"/>
</dbReference>
<dbReference type="InterPro" id="IPR001732">
    <property type="entry name" value="UDP-Glc/GDP-Man_DH_N"/>
</dbReference>
<keyword evidence="6" id="KW-1185">Reference proteome</keyword>
<evidence type="ECO:0000256" key="1">
    <source>
        <dbReference type="ARBA" id="ARBA00006601"/>
    </source>
</evidence>
<gene>
    <name evidence="5" type="ORF">CYMTET_21204</name>
</gene>
<evidence type="ECO:0000313" key="5">
    <source>
        <dbReference type="EMBL" id="KAK3270394.1"/>
    </source>
</evidence>
<dbReference type="SUPFAM" id="SSF48179">
    <property type="entry name" value="6-phosphogluconate dehydrogenase C-terminal domain-like"/>
    <property type="match status" value="1"/>
</dbReference>
<comment type="caution">
    <text evidence="5">The sequence shown here is derived from an EMBL/GenBank/DDBJ whole genome shotgun (WGS) entry which is preliminary data.</text>
</comment>